<dbReference type="PROSITE" id="PS51118">
    <property type="entry name" value="HTH_HXLR"/>
    <property type="match status" value="1"/>
</dbReference>
<protein>
    <submittedName>
        <fullName evidence="5">Transcriptional regulator</fullName>
    </submittedName>
</protein>
<evidence type="ECO:0000259" key="4">
    <source>
        <dbReference type="PROSITE" id="PS51118"/>
    </source>
</evidence>
<evidence type="ECO:0000256" key="1">
    <source>
        <dbReference type="ARBA" id="ARBA00023015"/>
    </source>
</evidence>
<dbReference type="InterPro" id="IPR036527">
    <property type="entry name" value="SCP2_sterol-bd_dom_sf"/>
</dbReference>
<dbReference type="Gene3D" id="1.10.10.10">
    <property type="entry name" value="Winged helix-like DNA-binding domain superfamily/Winged helix DNA-binding domain"/>
    <property type="match status" value="1"/>
</dbReference>
<keyword evidence="6" id="KW-1185">Reference proteome</keyword>
<dbReference type="Pfam" id="PF01638">
    <property type="entry name" value="HxlR"/>
    <property type="match status" value="1"/>
</dbReference>
<dbReference type="RefSeq" id="WP_114697009.1">
    <property type="nucleotide sequence ID" value="NZ_QQOH01000005.1"/>
</dbReference>
<keyword evidence="2" id="KW-0238">DNA-binding</keyword>
<dbReference type="Proteomes" id="UP000253769">
    <property type="component" value="Unassembled WGS sequence"/>
</dbReference>
<dbReference type="InterPro" id="IPR036388">
    <property type="entry name" value="WH-like_DNA-bd_sf"/>
</dbReference>
<accession>A0A369WAV9</accession>
<dbReference type="Pfam" id="PF02036">
    <property type="entry name" value="SCP2"/>
    <property type="match status" value="1"/>
</dbReference>
<dbReference type="EMBL" id="QQOH01000005">
    <property type="protein sequence ID" value="RDE18431.1"/>
    <property type="molecule type" value="Genomic_DNA"/>
</dbReference>
<sequence>MVYNQFCPISKAMEVLGEKWTLLIVRDALCGSTRFNEFQRGLSQISPTVLTKRLSQMVDEGLLFKKRIPGQRGYEYFPTQACKELYPVIEQMGIWGMHWARHQLTEEDYDLELLMLYLERSIQPQYLLGKETVIRFNFSDVKEYPSWWLVVSDDQVDVCVHDPGKEVDVYLNCCVRVMCQLWMGDISYRAAINQGELELVGPKQLTGTIQQWIKPSLWAGLQPASDIVA</sequence>
<dbReference type="SUPFAM" id="SSF55718">
    <property type="entry name" value="SCP-like"/>
    <property type="match status" value="1"/>
</dbReference>
<gene>
    <name evidence="5" type="ORF">DV711_17440</name>
</gene>
<keyword evidence="1" id="KW-0805">Transcription regulation</keyword>
<evidence type="ECO:0000313" key="6">
    <source>
        <dbReference type="Proteomes" id="UP000253769"/>
    </source>
</evidence>
<evidence type="ECO:0000256" key="3">
    <source>
        <dbReference type="ARBA" id="ARBA00023163"/>
    </source>
</evidence>
<dbReference type="Gene3D" id="3.30.1050.10">
    <property type="entry name" value="SCP2 sterol-binding domain"/>
    <property type="match status" value="1"/>
</dbReference>
<comment type="caution">
    <text evidence="5">The sequence shown here is derived from an EMBL/GenBank/DDBJ whole genome shotgun (WGS) entry which is preliminary data.</text>
</comment>
<dbReference type="OrthoDB" id="9807069at2"/>
<dbReference type="InterPro" id="IPR036390">
    <property type="entry name" value="WH_DNA-bd_sf"/>
</dbReference>
<organism evidence="5 6">
    <name type="scientific">Motiliproteus coralliicola</name>
    <dbReference type="NCBI Taxonomy" id="2283196"/>
    <lineage>
        <taxon>Bacteria</taxon>
        <taxon>Pseudomonadati</taxon>
        <taxon>Pseudomonadota</taxon>
        <taxon>Gammaproteobacteria</taxon>
        <taxon>Oceanospirillales</taxon>
        <taxon>Oceanospirillaceae</taxon>
        <taxon>Motiliproteus</taxon>
    </lineage>
</organism>
<evidence type="ECO:0000256" key="2">
    <source>
        <dbReference type="ARBA" id="ARBA00023125"/>
    </source>
</evidence>
<dbReference type="AlphaFoldDB" id="A0A369WAV9"/>
<dbReference type="InterPro" id="IPR002577">
    <property type="entry name" value="HTH_HxlR"/>
</dbReference>
<dbReference type="PANTHER" id="PTHR33204">
    <property type="entry name" value="TRANSCRIPTIONAL REGULATOR, MARR FAMILY"/>
    <property type="match status" value="1"/>
</dbReference>
<keyword evidence="3" id="KW-0804">Transcription</keyword>
<dbReference type="GO" id="GO:0003677">
    <property type="term" value="F:DNA binding"/>
    <property type="evidence" value="ECO:0007669"/>
    <property type="project" value="UniProtKB-KW"/>
</dbReference>
<proteinExistence type="predicted"/>
<name>A0A369WAV9_9GAMM</name>
<evidence type="ECO:0000313" key="5">
    <source>
        <dbReference type="EMBL" id="RDE18431.1"/>
    </source>
</evidence>
<dbReference type="SUPFAM" id="SSF46785">
    <property type="entry name" value="Winged helix' DNA-binding domain"/>
    <property type="match status" value="1"/>
</dbReference>
<dbReference type="InterPro" id="IPR003033">
    <property type="entry name" value="SCP2_sterol-bd_dom"/>
</dbReference>
<dbReference type="PANTHER" id="PTHR33204:SF18">
    <property type="entry name" value="TRANSCRIPTIONAL REGULATORY PROTEIN"/>
    <property type="match status" value="1"/>
</dbReference>
<feature type="domain" description="HTH hxlR-type" evidence="4">
    <location>
        <begin position="7"/>
        <end position="104"/>
    </location>
</feature>
<reference evidence="5 6" key="1">
    <citation type="submission" date="2018-07" db="EMBL/GenBank/DDBJ databases">
        <title>Motiliproteus coralliicola sp. nov., a bacterium isolated from Coral.</title>
        <authorList>
            <person name="Wang G."/>
        </authorList>
    </citation>
    <scope>NUCLEOTIDE SEQUENCE [LARGE SCALE GENOMIC DNA]</scope>
    <source>
        <strain evidence="5 6">C34</strain>
    </source>
</reference>